<proteinExistence type="predicted"/>
<comment type="caution">
    <text evidence="4">The sequence shown here is derived from an EMBL/GenBank/DDBJ whole genome shotgun (WGS) entry which is preliminary data.</text>
</comment>
<feature type="compositionally biased region" description="Basic residues" evidence="3">
    <location>
        <begin position="207"/>
        <end position="219"/>
    </location>
</feature>
<feature type="compositionally biased region" description="Polar residues" evidence="3">
    <location>
        <begin position="451"/>
        <end position="464"/>
    </location>
</feature>
<keyword evidence="2" id="KW-0175">Coiled coil</keyword>
<reference evidence="4" key="1">
    <citation type="journal article" date="2023" name="Science">
        <title>Genome structures resolve the early diversification of teleost fishes.</title>
        <authorList>
            <person name="Parey E."/>
            <person name="Louis A."/>
            <person name="Montfort J."/>
            <person name="Bouchez O."/>
            <person name="Roques C."/>
            <person name="Iampietro C."/>
            <person name="Lluch J."/>
            <person name="Castinel A."/>
            <person name="Donnadieu C."/>
            <person name="Desvignes T."/>
            <person name="Floi Bucao C."/>
            <person name="Jouanno E."/>
            <person name="Wen M."/>
            <person name="Mejri S."/>
            <person name="Dirks R."/>
            <person name="Jansen H."/>
            <person name="Henkel C."/>
            <person name="Chen W.J."/>
            <person name="Zahm M."/>
            <person name="Cabau C."/>
            <person name="Klopp C."/>
            <person name="Thompson A.W."/>
            <person name="Robinson-Rechavi M."/>
            <person name="Braasch I."/>
            <person name="Lecointre G."/>
            <person name="Bobe J."/>
            <person name="Postlethwait J.H."/>
            <person name="Berthelot C."/>
            <person name="Roest Crollius H."/>
            <person name="Guiguen Y."/>
        </authorList>
    </citation>
    <scope>NUCLEOTIDE SEQUENCE</scope>
    <source>
        <strain evidence="4">Concon-B</strain>
    </source>
</reference>
<feature type="region of interest" description="Disordered" evidence="3">
    <location>
        <begin position="451"/>
        <end position="472"/>
    </location>
</feature>
<feature type="coiled-coil region" evidence="2">
    <location>
        <begin position="329"/>
        <end position="360"/>
    </location>
</feature>
<feature type="compositionally biased region" description="Basic residues" evidence="3">
    <location>
        <begin position="277"/>
        <end position="294"/>
    </location>
</feature>
<dbReference type="AlphaFoldDB" id="A0A9Q1D4A9"/>
<evidence type="ECO:0000256" key="3">
    <source>
        <dbReference type="SAM" id="MobiDB-lite"/>
    </source>
</evidence>
<sequence length="472" mass="52379">MEYVSDQTNELLNNSSQISNIPLQRKGEKSMEPTAGRERAGRPQPQMLSLGREDARRVLEAYVTRSLSFCGEQAGARRLGPRPHKWVPLEDKRRRVRRHSSDSSAHLPPDELEAMIAGLKPAGPAEGPASDGPLGDDFEASRSRTTRPMAPRRGPKSPIWWRPRTRTPLQRDLPWRGLKLPIWRPPQSRRPLQMAPRKGPQPPVNKSPKKGPKKTKKPSIFKSFLNLFSRRGSDKEEARTSSSPERGGTITPPDTPSQSLSCLPGHGPSSGADHASPPRRRSLRKKLSRKRFSFRGRGTDQPRGSPRSSRAPPDDNSADPASIYYVKVSEELEKIVKEVKDDHDQENEIMEKIIDALKVQGDAIDKELKLDEGGLGAFVNSLSYHGFQELADLYVESGTPSQLPQGPPTAPELVKFAFSLDFTAKVAGLSSQTIGRIMGFGNQYLQDRFTQMSVSQGPESQPRQAQPFCGPD</sequence>
<dbReference type="OrthoDB" id="9836802at2759"/>
<name>A0A9Q1D4A9_CONCO</name>
<keyword evidence="1" id="KW-0053">Apoptosis</keyword>
<feature type="compositionally biased region" description="Low complexity" evidence="3">
    <location>
        <begin position="302"/>
        <end position="311"/>
    </location>
</feature>
<dbReference type="GO" id="GO:2001236">
    <property type="term" value="P:regulation of extrinsic apoptotic signaling pathway"/>
    <property type="evidence" value="ECO:0007669"/>
    <property type="project" value="TreeGrafter"/>
</dbReference>
<dbReference type="EMBL" id="JAFJMO010000013">
    <property type="protein sequence ID" value="KAJ8258406.1"/>
    <property type="molecule type" value="Genomic_DNA"/>
</dbReference>
<evidence type="ECO:0000313" key="5">
    <source>
        <dbReference type="Proteomes" id="UP001152803"/>
    </source>
</evidence>
<evidence type="ECO:0000256" key="2">
    <source>
        <dbReference type="SAM" id="Coils"/>
    </source>
</evidence>
<dbReference type="PANTHER" id="PTHR14965:SF9">
    <property type="entry name" value="APOPTOSIS FACILITATOR BCL-2-LIKE PROTEIN 14"/>
    <property type="match status" value="1"/>
</dbReference>
<feature type="compositionally biased region" description="Polar residues" evidence="3">
    <location>
        <begin position="1"/>
        <end position="22"/>
    </location>
</feature>
<dbReference type="Proteomes" id="UP001152803">
    <property type="component" value="Unassembled WGS sequence"/>
</dbReference>
<dbReference type="PANTHER" id="PTHR14965">
    <property type="entry name" value="SI:CH73-248E21.1"/>
    <property type="match status" value="1"/>
</dbReference>
<dbReference type="GO" id="GO:0006915">
    <property type="term" value="P:apoptotic process"/>
    <property type="evidence" value="ECO:0007669"/>
    <property type="project" value="UniProtKB-KW"/>
</dbReference>
<protein>
    <submittedName>
        <fullName evidence="4">Uncharacterized protein</fullName>
    </submittedName>
</protein>
<feature type="region of interest" description="Disordered" evidence="3">
    <location>
        <begin position="81"/>
        <end position="320"/>
    </location>
</feature>
<evidence type="ECO:0000256" key="1">
    <source>
        <dbReference type="ARBA" id="ARBA00022703"/>
    </source>
</evidence>
<feature type="compositionally biased region" description="Basic and acidic residues" evidence="3">
    <location>
        <begin position="25"/>
        <end position="41"/>
    </location>
</feature>
<evidence type="ECO:0000313" key="4">
    <source>
        <dbReference type="EMBL" id="KAJ8258406.1"/>
    </source>
</evidence>
<keyword evidence="5" id="KW-1185">Reference proteome</keyword>
<feature type="region of interest" description="Disordered" evidence="3">
    <location>
        <begin position="1"/>
        <end position="52"/>
    </location>
</feature>
<accession>A0A9Q1D4A9</accession>
<gene>
    <name evidence="4" type="ORF">COCON_G00174180</name>
</gene>
<organism evidence="4 5">
    <name type="scientific">Conger conger</name>
    <name type="common">Conger eel</name>
    <name type="synonym">Muraena conger</name>
    <dbReference type="NCBI Taxonomy" id="82655"/>
    <lineage>
        <taxon>Eukaryota</taxon>
        <taxon>Metazoa</taxon>
        <taxon>Chordata</taxon>
        <taxon>Craniata</taxon>
        <taxon>Vertebrata</taxon>
        <taxon>Euteleostomi</taxon>
        <taxon>Actinopterygii</taxon>
        <taxon>Neopterygii</taxon>
        <taxon>Teleostei</taxon>
        <taxon>Anguilliformes</taxon>
        <taxon>Congridae</taxon>
        <taxon>Conger</taxon>
    </lineage>
</organism>